<evidence type="ECO:0000256" key="5">
    <source>
        <dbReference type="ARBA" id="ARBA00023163"/>
    </source>
</evidence>
<feature type="domain" description="PHD-type" evidence="8">
    <location>
        <begin position="2"/>
        <end position="53"/>
    </location>
</feature>
<dbReference type="Gene3D" id="3.30.40.10">
    <property type="entry name" value="Zinc/RING finger domain, C3HC4 (zinc finger)"/>
    <property type="match status" value="1"/>
</dbReference>
<feature type="compositionally biased region" description="Polar residues" evidence="7">
    <location>
        <begin position="876"/>
        <end position="886"/>
    </location>
</feature>
<dbReference type="CDD" id="cd15489">
    <property type="entry name" value="PHD_SF"/>
    <property type="match status" value="1"/>
</dbReference>
<feature type="compositionally biased region" description="Basic and acidic residues" evidence="7">
    <location>
        <begin position="857"/>
        <end position="867"/>
    </location>
</feature>
<feature type="compositionally biased region" description="Polar residues" evidence="7">
    <location>
        <begin position="69"/>
        <end position="86"/>
    </location>
</feature>
<dbReference type="InterPro" id="IPR019786">
    <property type="entry name" value="Zinc_finger_PHD-type_CS"/>
</dbReference>
<evidence type="ECO:0000256" key="2">
    <source>
        <dbReference type="ARBA" id="ARBA00022771"/>
    </source>
</evidence>
<dbReference type="PANTHER" id="PTHR33304">
    <property type="match status" value="1"/>
</dbReference>
<dbReference type="GO" id="GO:0140566">
    <property type="term" value="F:histone reader activity"/>
    <property type="evidence" value="ECO:0007669"/>
    <property type="project" value="InterPro"/>
</dbReference>
<comment type="caution">
    <text evidence="9">The sequence shown here is derived from an EMBL/GenBank/DDBJ whole genome shotgun (WGS) entry which is preliminary data.</text>
</comment>
<evidence type="ECO:0000313" key="10">
    <source>
        <dbReference type="Proteomes" id="UP001231189"/>
    </source>
</evidence>
<evidence type="ECO:0000256" key="6">
    <source>
        <dbReference type="PROSITE-ProRule" id="PRU00146"/>
    </source>
</evidence>
<gene>
    <name evidence="9" type="ORF">QYE76_002953</name>
</gene>
<dbReference type="InterPro" id="IPR011011">
    <property type="entry name" value="Znf_FYVE_PHD"/>
</dbReference>
<dbReference type="GO" id="GO:0008270">
    <property type="term" value="F:zinc ion binding"/>
    <property type="evidence" value="ECO:0007669"/>
    <property type="project" value="UniProtKB-KW"/>
</dbReference>
<proteinExistence type="predicted"/>
<keyword evidence="1" id="KW-0479">Metal-binding</keyword>
<dbReference type="PANTHER" id="PTHR33304:SF38">
    <property type="entry name" value="PHD-TYPE DOMAIN-CONTAINING PROTEIN"/>
    <property type="match status" value="1"/>
</dbReference>
<evidence type="ECO:0000313" key="9">
    <source>
        <dbReference type="EMBL" id="KAK1628638.1"/>
    </source>
</evidence>
<dbReference type="Pfam" id="PF00628">
    <property type="entry name" value="PHD"/>
    <property type="match status" value="1"/>
</dbReference>
<evidence type="ECO:0000256" key="1">
    <source>
        <dbReference type="ARBA" id="ARBA00022723"/>
    </source>
</evidence>
<dbReference type="InterPro" id="IPR001965">
    <property type="entry name" value="Znf_PHD"/>
</dbReference>
<organism evidence="9 10">
    <name type="scientific">Lolium multiflorum</name>
    <name type="common">Italian ryegrass</name>
    <name type="synonym">Lolium perenne subsp. multiflorum</name>
    <dbReference type="NCBI Taxonomy" id="4521"/>
    <lineage>
        <taxon>Eukaryota</taxon>
        <taxon>Viridiplantae</taxon>
        <taxon>Streptophyta</taxon>
        <taxon>Embryophyta</taxon>
        <taxon>Tracheophyta</taxon>
        <taxon>Spermatophyta</taxon>
        <taxon>Magnoliopsida</taxon>
        <taxon>Liliopsida</taxon>
        <taxon>Poales</taxon>
        <taxon>Poaceae</taxon>
        <taxon>BOP clade</taxon>
        <taxon>Pooideae</taxon>
        <taxon>Poodae</taxon>
        <taxon>Poeae</taxon>
        <taxon>Poeae Chloroplast Group 2 (Poeae type)</taxon>
        <taxon>Loliodinae</taxon>
        <taxon>Loliinae</taxon>
        <taxon>Lolium</taxon>
    </lineage>
</organism>
<evidence type="ECO:0000256" key="3">
    <source>
        <dbReference type="ARBA" id="ARBA00022833"/>
    </source>
</evidence>
<keyword evidence="5" id="KW-0804">Transcription</keyword>
<name>A0AAD8W0U4_LOLMU</name>
<dbReference type="PROSITE" id="PS01359">
    <property type="entry name" value="ZF_PHD_1"/>
    <property type="match status" value="1"/>
</dbReference>
<dbReference type="Pfam" id="PF23121">
    <property type="entry name" value="SPOC_AIPP2"/>
    <property type="match status" value="1"/>
</dbReference>
<evidence type="ECO:0000256" key="7">
    <source>
        <dbReference type="SAM" id="MobiDB-lite"/>
    </source>
</evidence>
<evidence type="ECO:0000256" key="4">
    <source>
        <dbReference type="ARBA" id="ARBA00023015"/>
    </source>
</evidence>
<dbReference type="PROSITE" id="PS50016">
    <property type="entry name" value="ZF_PHD_2"/>
    <property type="match status" value="1"/>
</dbReference>
<dbReference type="SUPFAM" id="SSF57903">
    <property type="entry name" value="FYVE/PHD zinc finger"/>
    <property type="match status" value="1"/>
</dbReference>
<dbReference type="InterPro" id="IPR049914">
    <property type="entry name" value="PHD1-3/5-6"/>
</dbReference>
<feature type="region of interest" description="Disordered" evidence="7">
    <location>
        <begin position="825"/>
        <end position="886"/>
    </location>
</feature>
<dbReference type="SMART" id="SM00249">
    <property type="entry name" value="PHD"/>
    <property type="match status" value="1"/>
</dbReference>
<feature type="compositionally biased region" description="Basic residues" evidence="7">
    <location>
        <begin position="93"/>
        <end position="108"/>
    </location>
</feature>
<protein>
    <recommendedName>
        <fullName evidence="8">PHD-type domain-containing protein</fullName>
    </recommendedName>
</protein>
<keyword evidence="2 6" id="KW-0863">Zinc-finger</keyword>
<keyword evidence="10" id="KW-1185">Reference proteome</keyword>
<dbReference type="AlphaFoldDB" id="A0AAD8W0U4"/>
<dbReference type="GO" id="GO:0034244">
    <property type="term" value="P:negative regulation of transcription elongation by RNA polymerase II"/>
    <property type="evidence" value="ECO:0007669"/>
    <property type="project" value="InterPro"/>
</dbReference>
<reference evidence="9" key="1">
    <citation type="submission" date="2023-07" db="EMBL/GenBank/DDBJ databases">
        <title>A chromosome-level genome assembly of Lolium multiflorum.</title>
        <authorList>
            <person name="Chen Y."/>
            <person name="Copetti D."/>
            <person name="Kolliker R."/>
            <person name="Studer B."/>
        </authorList>
    </citation>
    <scope>NUCLEOTIDE SEQUENCE</scope>
    <source>
        <strain evidence="9">02402/16</strain>
        <tissue evidence="9">Leaf</tissue>
    </source>
</reference>
<feature type="compositionally biased region" description="Polar residues" evidence="7">
    <location>
        <begin position="834"/>
        <end position="852"/>
    </location>
</feature>
<feature type="compositionally biased region" description="Acidic residues" evidence="7">
    <location>
        <begin position="288"/>
        <end position="297"/>
    </location>
</feature>
<dbReference type="Proteomes" id="UP001231189">
    <property type="component" value="Unassembled WGS sequence"/>
</dbReference>
<dbReference type="InterPro" id="IPR013083">
    <property type="entry name" value="Znf_RING/FYVE/PHD"/>
</dbReference>
<feature type="region of interest" description="Disordered" evidence="7">
    <location>
        <begin position="168"/>
        <end position="198"/>
    </location>
</feature>
<keyword evidence="4" id="KW-0805">Transcription regulation</keyword>
<sequence length="1026" mass="112747">MATVCETCGNVGYEHLLLSCDDCKCATHQYCLAEVLFDGSSLERWFCNQCPRKRGEVTHEESLHKASNHADSGSAACQASTMSVESTMEARPYRNHKNKSKRSHKRPVGNKTNTRDCNGPNISCASEKALHSCELISMEISKASNDENQQVDDEHSVRAINNNHDANRLPARINKSNPEKPVEEFEPPGAAEQLNPPKDSNCISLGNLEIEYPKDCRLTPVLATENQNEPSMLLDQANSSSLSETTLKQKVLQEASDTAVGLSGTVENCVKDNPRKRRQLILLDDADDGEEAADVQSEDLNHRADSSSSSETTLKQNVLLEVSGTAVELSGTVQKCVKDIPRKRRQIIVLEDDDDGEVAANVQSGDFNHRADSSSLSETTLKKNALLEASDTAVELPDTVQNCSEENSRKQRQIILLDDDDDGEVAADVQSGDFNHRADSSSLSETTLKENTLLEASDTAVELPDTVRNCSEENSRKRRQLILLDDDDDGKEAADVQSGDFIHPSLECDGSLSKLRIDTEVCVEETVHTGELNDRNLSAAQLDILIPGSSEITQPVEKRRRYTLANEDDEDGEVIIGTSNAPKLTLETLVAKDDILQSRIKLDTESANQQRRMLSQPIDEPIWSGLLKINNEVFVSLVAHMSSKACRPVWELSTSLQPVIEVIKLPQLEAWPKSWKVSGPTDGDIALYFFPPSMSPSKESDVLVEEIIDSGAAIKAVVGVAELLIFPSTILPEQYHVCQGKHYLWGVFKRREDESDKDILVEEQDASGRAKEGEIQEHHFMDQQHALQCESPDHGSSAAKRAVHVDNQLLVKHNCEAQEGAMKSTMGEGLLSPGNDSSSVELNSPETRSNCFMQPRSDPKLHVPEEADHQEDEQSFTRPSTDLGPSTSTVKLIDSAGAVPPTTHQLFGFVTARTPRAQQLIQEMVDEGALLFSVAEETATVGSRVGNDTEVQVHPTTYGECPPMQDRRQPIGFVPLDDDVASEACLELFPVRQDHNGWTPRVEASKEVDLDLSLSARSGAPLGSFL</sequence>
<keyword evidence="3" id="KW-0862">Zinc</keyword>
<feature type="region of interest" description="Disordered" evidence="7">
    <location>
        <begin position="66"/>
        <end position="117"/>
    </location>
</feature>
<dbReference type="InterPro" id="IPR019787">
    <property type="entry name" value="Znf_PHD-finger"/>
</dbReference>
<feature type="region of interest" description="Disordered" evidence="7">
    <location>
        <begin position="288"/>
        <end position="312"/>
    </location>
</feature>
<accession>A0AAD8W0U4</accession>
<dbReference type="InterPro" id="IPR056280">
    <property type="entry name" value="AIPP2-like_SPOC"/>
</dbReference>
<evidence type="ECO:0000259" key="8">
    <source>
        <dbReference type="PROSITE" id="PS50016"/>
    </source>
</evidence>
<dbReference type="EMBL" id="JAUUTY010000005">
    <property type="protein sequence ID" value="KAK1628638.1"/>
    <property type="molecule type" value="Genomic_DNA"/>
</dbReference>